<accession>A0ABS3I998</accession>
<dbReference type="SUPFAM" id="SSF53790">
    <property type="entry name" value="Tetrapyrrole methylase"/>
    <property type="match status" value="1"/>
</dbReference>
<evidence type="ECO:0000256" key="3">
    <source>
        <dbReference type="ARBA" id="ARBA00022679"/>
    </source>
</evidence>
<gene>
    <name evidence="8" type="primary">cobA</name>
    <name evidence="8" type="ORF">J0911_11275</name>
</gene>
<evidence type="ECO:0000259" key="7">
    <source>
        <dbReference type="Pfam" id="PF00590"/>
    </source>
</evidence>
<evidence type="ECO:0000313" key="9">
    <source>
        <dbReference type="Proteomes" id="UP000664617"/>
    </source>
</evidence>
<dbReference type="GO" id="GO:0032259">
    <property type="term" value="P:methylation"/>
    <property type="evidence" value="ECO:0007669"/>
    <property type="project" value="UniProtKB-KW"/>
</dbReference>
<dbReference type="InterPro" id="IPR050161">
    <property type="entry name" value="Siro_Cobalamin_biosynth"/>
</dbReference>
<organism evidence="8 9">
    <name type="scientific">Myceligenerans salitolerans</name>
    <dbReference type="NCBI Taxonomy" id="1230528"/>
    <lineage>
        <taxon>Bacteria</taxon>
        <taxon>Bacillati</taxon>
        <taxon>Actinomycetota</taxon>
        <taxon>Actinomycetes</taxon>
        <taxon>Micrococcales</taxon>
        <taxon>Promicromonosporaceae</taxon>
        <taxon>Myceligenerans</taxon>
    </lineage>
</organism>
<protein>
    <recommendedName>
        <fullName evidence="1">uroporphyrinogen-III C-methyltransferase</fullName>
        <ecNumber evidence="1">2.1.1.107</ecNumber>
    </recommendedName>
</protein>
<dbReference type="Gene3D" id="3.30.950.10">
    <property type="entry name" value="Methyltransferase, Cobalt-precorrin-4 Transmethylase, Domain 2"/>
    <property type="match status" value="1"/>
</dbReference>
<dbReference type="InterPro" id="IPR014777">
    <property type="entry name" value="4pyrrole_Mease_sub1"/>
</dbReference>
<keyword evidence="4" id="KW-0949">S-adenosyl-L-methionine</keyword>
<dbReference type="NCBIfam" id="NF004790">
    <property type="entry name" value="PRK06136.1"/>
    <property type="match status" value="1"/>
</dbReference>
<evidence type="ECO:0000313" key="8">
    <source>
        <dbReference type="EMBL" id="MBO0609606.1"/>
    </source>
</evidence>
<evidence type="ECO:0000256" key="5">
    <source>
        <dbReference type="ARBA" id="ARBA00023244"/>
    </source>
</evidence>
<dbReference type="CDD" id="cd11642">
    <property type="entry name" value="SUMT"/>
    <property type="match status" value="1"/>
</dbReference>
<sequence>MPGRGRQGAEARARGGPDGPPGPGGRRCRPSGSTGVRGPQTSGPGGAAGDPPGSGHPPRGRVTLVGGGPGAVDLLTLRAWRALQNADVVVADRLGAVGVLDDLPATTDVVHVGKAPGHHPVPQDEINRIVVARALAGAHVVRLKGGDPFLFGRGGEEMLACREAGIEVEVVPGVTSAVSVPGLAGIPVTHRGTAHGVHIASGHGGLDAAAIAVARENTATLVVLMGVSSLSTIVQQALRAGTDPATPVAIVENGSTPAQRVTRTRLDEAADVATRAGVAAPAVIVIGGVAADGLLGGARDGRLAGAGV</sequence>
<dbReference type="InterPro" id="IPR035996">
    <property type="entry name" value="4pyrrol_Methylase_sf"/>
</dbReference>
<keyword evidence="5" id="KW-0627">Porphyrin biosynthesis</keyword>
<name>A0ABS3I998_9MICO</name>
<keyword evidence="9" id="KW-1185">Reference proteome</keyword>
<evidence type="ECO:0000256" key="6">
    <source>
        <dbReference type="SAM" id="MobiDB-lite"/>
    </source>
</evidence>
<keyword evidence="2 8" id="KW-0489">Methyltransferase</keyword>
<evidence type="ECO:0000256" key="4">
    <source>
        <dbReference type="ARBA" id="ARBA00022691"/>
    </source>
</evidence>
<evidence type="ECO:0000256" key="2">
    <source>
        <dbReference type="ARBA" id="ARBA00022603"/>
    </source>
</evidence>
<dbReference type="NCBIfam" id="TIGR01469">
    <property type="entry name" value="cobA_cysG_Cterm"/>
    <property type="match status" value="1"/>
</dbReference>
<dbReference type="PANTHER" id="PTHR45790">
    <property type="entry name" value="SIROHEME SYNTHASE-RELATED"/>
    <property type="match status" value="1"/>
</dbReference>
<feature type="domain" description="Tetrapyrrole methylase" evidence="7">
    <location>
        <begin position="61"/>
        <end position="269"/>
    </location>
</feature>
<evidence type="ECO:0000256" key="1">
    <source>
        <dbReference type="ARBA" id="ARBA00012162"/>
    </source>
</evidence>
<reference evidence="8 9" key="1">
    <citation type="submission" date="2021-03" db="EMBL/GenBank/DDBJ databases">
        <authorList>
            <person name="Xin L."/>
        </authorList>
    </citation>
    <scope>NUCLEOTIDE SEQUENCE [LARGE SCALE GENOMIC DNA]</scope>
    <source>
        <strain evidence="8 9">XHU 5031</strain>
    </source>
</reference>
<feature type="region of interest" description="Disordered" evidence="6">
    <location>
        <begin position="1"/>
        <end position="65"/>
    </location>
</feature>
<comment type="caution">
    <text evidence="8">The sequence shown here is derived from an EMBL/GenBank/DDBJ whole genome shotgun (WGS) entry which is preliminary data.</text>
</comment>
<dbReference type="EMBL" id="JAFMPK010000044">
    <property type="protein sequence ID" value="MBO0609606.1"/>
    <property type="molecule type" value="Genomic_DNA"/>
</dbReference>
<proteinExistence type="predicted"/>
<keyword evidence="3 8" id="KW-0808">Transferase</keyword>
<reference evidence="9" key="2">
    <citation type="submission" date="2023-07" db="EMBL/GenBank/DDBJ databases">
        <title>Myceligenerans salitolerans sp. nov., a halotolerant actinomycete isolated from a salt lake in Xinjiang, China.</title>
        <authorList>
            <person name="Guan T."/>
        </authorList>
    </citation>
    <scope>NUCLEOTIDE SEQUENCE [LARGE SCALE GENOMIC DNA]</scope>
    <source>
        <strain evidence="9">XHU 5031</strain>
    </source>
</reference>
<dbReference type="Pfam" id="PF00590">
    <property type="entry name" value="TP_methylase"/>
    <property type="match status" value="1"/>
</dbReference>
<dbReference type="InterPro" id="IPR014776">
    <property type="entry name" value="4pyrrole_Mease_sub2"/>
</dbReference>
<dbReference type="Proteomes" id="UP000664617">
    <property type="component" value="Unassembled WGS sequence"/>
</dbReference>
<dbReference type="GO" id="GO:0004851">
    <property type="term" value="F:uroporphyrin-III C-methyltransferase activity"/>
    <property type="evidence" value="ECO:0007669"/>
    <property type="project" value="UniProtKB-EC"/>
</dbReference>
<dbReference type="Gene3D" id="3.40.1010.10">
    <property type="entry name" value="Cobalt-precorrin-4 Transmethylase, Domain 1"/>
    <property type="match status" value="1"/>
</dbReference>
<dbReference type="PANTHER" id="PTHR45790:SF3">
    <property type="entry name" value="S-ADENOSYL-L-METHIONINE-DEPENDENT UROPORPHYRINOGEN III METHYLTRANSFERASE, CHLOROPLASTIC"/>
    <property type="match status" value="1"/>
</dbReference>
<dbReference type="InterPro" id="IPR006366">
    <property type="entry name" value="CobA/CysG_C"/>
</dbReference>
<dbReference type="InterPro" id="IPR000878">
    <property type="entry name" value="4pyrrol_Mease"/>
</dbReference>
<dbReference type="EC" id="2.1.1.107" evidence="1"/>